<dbReference type="OrthoDB" id="187139at2759"/>
<dbReference type="InterPro" id="IPR024535">
    <property type="entry name" value="RHGA/B-epi-like_pectate_lyase"/>
</dbReference>
<comment type="caution">
    <text evidence="7">The sequence shown here is derived from an EMBL/GenBank/DDBJ whole genome shotgun (WGS) entry which is preliminary data.</text>
</comment>
<evidence type="ECO:0000256" key="2">
    <source>
        <dbReference type="ARBA" id="ARBA00022525"/>
    </source>
</evidence>
<evidence type="ECO:0000313" key="7">
    <source>
        <dbReference type="EMBL" id="RWR91274.1"/>
    </source>
</evidence>
<protein>
    <submittedName>
        <fullName evidence="7">Exopolygalacturonase-like protein</fullName>
    </submittedName>
</protein>
<reference evidence="7 8" key="1">
    <citation type="journal article" date="2019" name="Nat. Plants">
        <title>Stout camphor tree genome fills gaps in understanding of flowering plant genome evolution.</title>
        <authorList>
            <person name="Chaw S.M."/>
            <person name="Liu Y.C."/>
            <person name="Wu Y.W."/>
            <person name="Wang H.Y."/>
            <person name="Lin C.I."/>
            <person name="Wu C.S."/>
            <person name="Ke H.M."/>
            <person name="Chang L.Y."/>
            <person name="Hsu C.Y."/>
            <person name="Yang H.T."/>
            <person name="Sudianto E."/>
            <person name="Hsu M.H."/>
            <person name="Wu K.P."/>
            <person name="Wang L.N."/>
            <person name="Leebens-Mack J.H."/>
            <person name="Tsai I.J."/>
        </authorList>
    </citation>
    <scope>NUCLEOTIDE SEQUENCE [LARGE SCALE GENOMIC DNA]</scope>
    <source>
        <strain evidence="8">cv. Chaw 1501</strain>
        <tissue evidence="7">Young leaves</tissue>
    </source>
</reference>
<evidence type="ECO:0000256" key="1">
    <source>
        <dbReference type="ARBA" id="ARBA00004613"/>
    </source>
</evidence>
<dbReference type="Proteomes" id="UP000283530">
    <property type="component" value="Unassembled WGS sequence"/>
</dbReference>
<keyword evidence="3" id="KW-0961">Cell wall biogenesis/degradation</keyword>
<sequence>MLKHSFFLSFICCFIGVALCGEFNIMDHGAKADGKTDDAKAFQDAWTAACGSSGPATIIVPKGEYWMGPLKFTGPCKGVPSITMKLDGHLLAETDLNKFPSGDWVYFGWIDGLTITGTGWAGSFYLALKRLPTE</sequence>
<keyword evidence="8" id="KW-1185">Reference proteome</keyword>
<dbReference type="AlphaFoldDB" id="A0A3S3N2X4"/>
<dbReference type="InterPro" id="IPR011050">
    <property type="entry name" value="Pectin_lyase_fold/virulence"/>
</dbReference>
<comment type="subcellular location">
    <subcellularLocation>
        <location evidence="1">Secreted</location>
    </subcellularLocation>
</comment>
<accession>A0A3S3N2X4</accession>
<evidence type="ECO:0000259" key="6">
    <source>
        <dbReference type="Pfam" id="PF12708"/>
    </source>
</evidence>
<proteinExistence type="predicted"/>
<feature type="chain" id="PRO_5018637418" evidence="5">
    <location>
        <begin position="21"/>
        <end position="134"/>
    </location>
</feature>
<name>A0A3S3N2X4_9MAGN</name>
<keyword evidence="4" id="KW-1133">Transmembrane helix</keyword>
<feature type="transmembrane region" description="Helical" evidence="4">
    <location>
        <begin position="106"/>
        <end position="128"/>
    </location>
</feature>
<keyword evidence="4" id="KW-0812">Transmembrane</keyword>
<dbReference type="EMBL" id="QPKB01000008">
    <property type="protein sequence ID" value="RWR91274.1"/>
    <property type="molecule type" value="Genomic_DNA"/>
</dbReference>
<feature type="domain" description="Rhamnogalacturonase A/B/Epimerase-like pectate lyase" evidence="6">
    <location>
        <begin position="23"/>
        <end position="67"/>
    </location>
</feature>
<dbReference type="GO" id="GO:0071555">
    <property type="term" value="P:cell wall organization"/>
    <property type="evidence" value="ECO:0007669"/>
    <property type="project" value="UniProtKB-KW"/>
</dbReference>
<dbReference type="InterPro" id="IPR012334">
    <property type="entry name" value="Pectin_lyas_fold"/>
</dbReference>
<keyword evidence="5" id="KW-0732">Signal</keyword>
<evidence type="ECO:0000313" key="8">
    <source>
        <dbReference type="Proteomes" id="UP000283530"/>
    </source>
</evidence>
<evidence type="ECO:0000256" key="4">
    <source>
        <dbReference type="SAM" id="Phobius"/>
    </source>
</evidence>
<dbReference type="GO" id="GO:0005576">
    <property type="term" value="C:extracellular region"/>
    <property type="evidence" value="ECO:0007669"/>
    <property type="project" value="UniProtKB-SubCell"/>
</dbReference>
<feature type="signal peptide" evidence="5">
    <location>
        <begin position="1"/>
        <end position="20"/>
    </location>
</feature>
<organism evidence="7 8">
    <name type="scientific">Cinnamomum micranthum f. kanehirae</name>
    <dbReference type="NCBI Taxonomy" id="337451"/>
    <lineage>
        <taxon>Eukaryota</taxon>
        <taxon>Viridiplantae</taxon>
        <taxon>Streptophyta</taxon>
        <taxon>Embryophyta</taxon>
        <taxon>Tracheophyta</taxon>
        <taxon>Spermatophyta</taxon>
        <taxon>Magnoliopsida</taxon>
        <taxon>Magnoliidae</taxon>
        <taxon>Laurales</taxon>
        <taxon>Lauraceae</taxon>
        <taxon>Cinnamomum</taxon>
    </lineage>
</organism>
<dbReference type="Pfam" id="PF12708">
    <property type="entry name" value="Pect-lyase_RHGA_epim"/>
    <property type="match status" value="1"/>
</dbReference>
<gene>
    <name evidence="7" type="ORF">CKAN_02042300</name>
</gene>
<dbReference type="Gene3D" id="2.160.20.10">
    <property type="entry name" value="Single-stranded right-handed beta-helix, Pectin lyase-like"/>
    <property type="match status" value="1"/>
</dbReference>
<dbReference type="SUPFAM" id="SSF51126">
    <property type="entry name" value="Pectin lyase-like"/>
    <property type="match status" value="1"/>
</dbReference>
<keyword evidence="2" id="KW-0964">Secreted</keyword>
<evidence type="ECO:0000256" key="3">
    <source>
        <dbReference type="ARBA" id="ARBA00023316"/>
    </source>
</evidence>
<dbReference type="STRING" id="337451.A0A3S3N2X4"/>
<evidence type="ECO:0000256" key="5">
    <source>
        <dbReference type="SAM" id="SignalP"/>
    </source>
</evidence>
<dbReference type="PANTHER" id="PTHR31375">
    <property type="match status" value="1"/>
</dbReference>
<keyword evidence="4" id="KW-0472">Membrane</keyword>